<feature type="compositionally biased region" description="Basic and acidic residues" evidence="1">
    <location>
        <begin position="1"/>
        <end position="12"/>
    </location>
</feature>
<dbReference type="Proteomes" id="UP000550707">
    <property type="component" value="Unassembled WGS sequence"/>
</dbReference>
<feature type="region of interest" description="Disordered" evidence="1">
    <location>
        <begin position="1"/>
        <end position="37"/>
    </location>
</feature>
<dbReference type="InParanoid" id="A0A7J8JVR0"/>
<proteinExistence type="predicted"/>
<protein>
    <submittedName>
        <fullName evidence="2">Uncharacterized protein</fullName>
    </submittedName>
</protein>
<evidence type="ECO:0000313" key="3">
    <source>
        <dbReference type="Proteomes" id="UP000550707"/>
    </source>
</evidence>
<organism evidence="2 3">
    <name type="scientific">Molossus molossus</name>
    <name type="common">Pallas' mastiff bat</name>
    <name type="synonym">Vespertilio molossus</name>
    <dbReference type="NCBI Taxonomy" id="27622"/>
    <lineage>
        <taxon>Eukaryota</taxon>
        <taxon>Metazoa</taxon>
        <taxon>Chordata</taxon>
        <taxon>Craniata</taxon>
        <taxon>Vertebrata</taxon>
        <taxon>Euteleostomi</taxon>
        <taxon>Mammalia</taxon>
        <taxon>Eutheria</taxon>
        <taxon>Laurasiatheria</taxon>
        <taxon>Chiroptera</taxon>
        <taxon>Yangochiroptera</taxon>
        <taxon>Molossidae</taxon>
        <taxon>Molossus</taxon>
    </lineage>
</organism>
<dbReference type="AlphaFoldDB" id="A0A7J8JVR0"/>
<evidence type="ECO:0000313" key="2">
    <source>
        <dbReference type="EMBL" id="KAF6500947.1"/>
    </source>
</evidence>
<evidence type="ECO:0000256" key="1">
    <source>
        <dbReference type="SAM" id="MobiDB-lite"/>
    </source>
</evidence>
<sequence>MAAVCRPRERLTKGTKASDSTSVQEKAASPALTPVPNSSVLSHPLMPFKLPPPCWSLEDENLNKSRHWPFKRSCLGLQPPLHPSSSVLLVFPARSYEDLSSWHWNPELGTWCGTGTPQSSGRTFPAEESS</sequence>
<accession>A0A7J8JVR0</accession>
<dbReference type="EMBL" id="JACASF010000001">
    <property type="protein sequence ID" value="KAF6500947.1"/>
    <property type="molecule type" value="Genomic_DNA"/>
</dbReference>
<comment type="caution">
    <text evidence="2">The sequence shown here is derived from an EMBL/GenBank/DDBJ whole genome shotgun (WGS) entry which is preliminary data.</text>
</comment>
<name>A0A7J8JVR0_MOLMO</name>
<feature type="compositionally biased region" description="Polar residues" evidence="1">
    <location>
        <begin position="15"/>
        <end position="24"/>
    </location>
</feature>
<reference evidence="2 3" key="1">
    <citation type="journal article" date="2020" name="Nature">
        <title>Six reference-quality genomes reveal evolution of bat adaptations.</title>
        <authorList>
            <person name="Jebb D."/>
            <person name="Huang Z."/>
            <person name="Pippel M."/>
            <person name="Hughes G.M."/>
            <person name="Lavrichenko K."/>
            <person name="Devanna P."/>
            <person name="Winkler S."/>
            <person name="Jermiin L.S."/>
            <person name="Skirmuntt E.C."/>
            <person name="Katzourakis A."/>
            <person name="Burkitt-Gray L."/>
            <person name="Ray D.A."/>
            <person name="Sullivan K.A.M."/>
            <person name="Roscito J.G."/>
            <person name="Kirilenko B.M."/>
            <person name="Davalos L.M."/>
            <person name="Corthals A.P."/>
            <person name="Power M.L."/>
            <person name="Jones G."/>
            <person name="Ransome R.D."/>
            <person name="Dechmann D.K.N."/>
            <person name="Locatelli A.G."/>
            <person name="Puechmaille S.J."/>
            <person name="Fedrigo O."/>
            <person name="Jarvis E.D."/>
            <person name="Hiller M."/>
            <person name="Vernes S.C."/>
            <person name="Myers E.W."/>
            <person name="Teeling E.C."/>
        </authorList>
    </citation>
    <scope>NUCLEOTIDE SEQUENCE [LARGE SCALE GENOMIC DNA]</scope>
    <source>
        <strain evidence="2">MMolMol1</strain>
        <tissue evidence="2">Muscle</tissue>
    </source>
</reference>
<gene>
    <name evidence="2" type="ORF">HJG59_007970</name>
</gene>
<keyword evidence="3" id="KW-1185">Reference proteome</keyword>